<dbReference type="Proteomes" id="UP000318571">
    <property type="component" value="Chromosome 2"/>
</dbReference>
<organism evidence="3 4">
    <name type="scientific">Tigriopus californicus</name>
    <name type="common">Marine copepod</name>
    <dbReference type="NCBI Taxonomy" id="6832"/>
    <lineage>
        <taxon>Eukaryota</taxon>
        <taxon>Metazoa</taxon>
        <taxon>Ecdysozoa</taxon>
        <taxon>Arthropoda</taxon>
        <taxon>Crustacea</taxon>
        <taxon>Multicrustacea</taxon>
        <taxon>Hexanauplia</taxon>
        <taxon>Copepoda</taxon>
        <taxon>Harpacticoida</taxon>
        <taxon>Harpacticidae</taxon>
        <taxon>Tigriopus</taxon>
    </lineage>
</organism>
<feature type="region of interest" description="Disordered" evidence="1">
    <location>
        <begin position="39"/>
        <end position="61"/>
    </location>
</feature>
<keyword evidence="4" id="KW-1185">Reference proteome</keyword>
<evidence type="ECO:0008006" key="5">
    <source>
        <dbReference type="Google" id="ProtNLM"/>
    </source>
</evidence>
<name>A0A553PDW3_TIGCA</name>
<keyword evidence="2" id="KW-0732">Signal</keyword>
<accession>A0A553PDW3</accession>
<feature type="signal peptide" evidence="2">
    <location>
        <begin position="1"/>
        <end position="26"/>
    </location>
</feature>
<evidence type="ECO:0000313" key="3">
    <source>
        <dbReference type="EMBL" id="TRY75873.1"/>
    </source>
</evidence>
<comment type="caution">
    <text evidence="3">The sequence shown here is derived from an EMBL/GenBank/DDBJ whole genome shotgun (WGS) entry which is preliminary data.</text>
</comment>
<sequence length="133" mass="15018">MQRLRLTQSFVVVISALLFLSHISESYVVNSAGYWPTSRDDVEPASVSSPEEFSPPLAEEEPAYPLCPTHPSCWQNVFKYPAMAAVILQAIQNGQVVQQRQSRSLGSGQRRFHSAFDRFSKKSRFGTVRLTRK</sequence>
<evidence type="ECO:0000256" key="2">
    <source>
        <dbReference type="SAM" id="SignalP"/>
    </source>
</evidence>
<gene>
    <name evidence="3" type="ORF">TCAL_13919</name>
</gene>
<reference evidence="3 4" key="1">
    <citation type="journal article" date="2018" name="Nat. Ecol. Evol.">
        <title>Genomic signatures of mitonuclear coevolution across populations of Tigriopus californicus.</title>
        <authorList>
            <person name="Barreto F.S."/>
            <person name="Watson E.T."/>
            <person name="Lima T.G."/>
            <person name="Willett C.S."/>
            <person name="Edmands S."/>
            <person name="Li W."/>
            <person name="Burton R.S."/>
        </authorList>
    </citation>
    <scope>NUCLEOTIDE SEQUENCE [LARGE SCALE GENOMIC DNA]</scope>
    <source>
        <strain evidence="3 4">San Diego</strain>
    </source>
</reference>
<protein>
    <recommendedName>
        <fullName evidence="5">Calcitonin peptide-like domain-containing protein</fullName>
    </recommendedName>
</protein>
<dbReference type="AlphaFoldDB" id="A0A553PDW3"/>
<evidence type="ECO:0000313" key="4">
    <source>
        <dbReference type="Proteomes" id="UP000318571"/>
    </source>
</evidence>
<feature type="chain" id="PRO_5021713366" description="Calcitonin peptide-like domain-containing protein" evidence="2">
    <location>
        <begin position="27"/>
        <end position="133"/>
    </location>
</feature>
<dbReference type="EMBL" id="VCGU01000005">
    <property type="protein sequence ID" value="TRY75873.1"/>
    <property type="molecule type" value="Genomic_DNA"/>
</dbReference>
<proteinExistence type="predicted"/>
<evidence type="ECO:0000256" key="1">
    <source>
        <dbReference type="SAM" id="MobiDB-lite"/>
    </source>
</evidence>